<name>A0ABT7BYP4_9CYAN</name>
<keyword evidence="2" id="KW-1185">Reference proteome</keyword>
<comment type="caution">
    <text evidence="1">The sequence shown here is derived from an EMBL/GenBank/DDBJ whole genome shotgun (WGS) entry which is preliminary data.</text>
</comment>
<dbReference type="EMBL" id="JAQOSQ010000014">
    <property type="protein sequence ID" value="MDJ1184323.1"/>
    <property type="molecule type" value="Genomic_DNA"/>
</dbReference>
<organism evidence="1 2">
    <name type="scientific">Roseofilum casamattae BLCC-M143</name>
    <dbReference type="NCBI Taxonomy" id="3022442"/>
    <lineage>
        <taxon>Bacteria</taxon>
        <taxon>Bacillati</taxon>
        <taxon>Cyanobacteriota</taxon>
        <taxon>Cyanophyceae</taxon>
        <taxon>Desertifilales</taxon>
        <taxon>Desertifilaceae</taxon>
        <taxon>Roseofilum</taxon>
        <taxon>Roseofilum casamattae</taxon>
    </lineage>
</organism>
<dbReference type="RefSeq" id="WP_283758976.1">
    <property type="nucleotide sequence ID" value="NZ_JAQOSQ010000014.1"/>
</dbReference>
<protein>
    <submittedName>
        <fullName evidence="1">Uncharacterized protein</fullName>
    </submittedName>
</protein>
<dbReference type="Proteomes" id="UP001232992">
    <property type="component" value="Unassembled WGS sequence"/>
</dbReference>
<evidence type="ECO:0000313" key="2">
    <source>
        <dbReference type="Proteomes" id="UP001232992"/>
    </source>
</evidence>
<reference evidence="1 2" key="1">
    <citation type="submission" date="2023-01" db="EMBL/GenBank/DDBJ databases">
        <title>Novel diversity within Roseofilum (Cyanobacteria; Desertifilaceae) from marine benthic mats with descriptions of four novel species.</title>
        <authorList>
            <person name="Wang Y."/>
            <person name="Berthold D.E."/>
            <person name="Hu J."/>
            <person name="Lefler F.W."/>
            <person name="Laughinghouse H.D. IV."/>
        </authorList>
    </citation>
    <scope>NUCLEOTIDE SEQUENCE [LARGE SCALE GENOMIC DNA]</scope>
    <source>
        <strain evidence="1 2">BLCC-M143</strain>
    </source>
</reference>
<accession>A0ABT7BYP4</accession>
<sequence>MEQAENTQETEQSKSKNTLSRRFLENILIDKYDITIDFIGKSLWPTLALVISILFYSDISYLVSQLSRSLSRTSKITVAEVEFEIYAESLLGSDLEVHDLISEISHQDLSLILDLGSKKLQIEIEKYTPEYRERFKSLIDRRLVSIDPNAVSVVNSDPVVQIELTDTGKRVHRELQNIIINFVKGLPIKPN</sequence>
<proteinExistence type="predicted"/>
<evidence type="ECO:0000313" key="1">
    <source>
        <dbReference type="EMBL" id="MDJ1184323.1"/>
    </source>
</evidence>
<gene>
    <name evidence="1" type="ORF">PMH09_14150</name>
</gene>